<evidence type="ECO:0000313" key="4">
    <source>
        <dbReference type="Proteomes" id="UP000006844"/>
    </source>
</evidence>
<dbReference type="AlphaFoldDB" id="E8V0W3"/>
<sequence length="299" mass="32360">MGNRREFTSDDLALYAMQLLEPEEMRAVEAFLATSAEAREELARTSGDLAAFALSAEAHEPPAAARQRLLKQVAREKKAVPFAAFDSNVDRQTAAPTQIFRSLESDSFETGRGSFERDERFEDPKRGVFGLVFPWVGWGAAAALALFSLSIYKERDSLREKVGTQAAALSTASESTERAQLVLDTIVSASTQRFTLTKTDVKPPSTGRVLYLAARGSLVFQGSNLDPLPAEKTYELWLIPSGEGGQPIPAGTFKPDQRGYASVILSDLPKGIVASKFGVTIEEDGGAQTPTIPIVMIGQ</sequence>
<keyword evidence="1" id="KW-0812">Transmembrane</keyword>
<dbReference type="GO" id="GO:0006417">
    <property type="term" value="P:regulation of translation"/>
    <property type="evidence" value="ECO:0007669"/>
    <property type="project" value="TreeGrafter"/>
</dbReference>
<keyword evidence="4" id="KW-1185">Reference proteome</keyword>
<dbReference type="PANTHER" id="PTHR37461">
    <property type="entry name" value="ANTI-SIGMA-K FACTOR RSKA"/>
    <property type="match status" value="1"/>
</dbReference>
<evidence type="ECO:0000256" key="1">
    <source>
        <dbReference type="SAM" id="Phobius"/>
    </source>
</evidence>
<dbReference type="Proteomes" id="UP000006844">
    <property type="component" value="Chromosome"/>
</dbReference>
<feature type="domain" description="Anti-sigma K factor RskA C-terminal" evidence="2">
    <location>
        <begin position="138"/>
        <end position="293"/>
    </location>
</feature>
<dbReference type="STRING" id="401053.AciPR4_1431"/>
<dbReference type="GO" id="GO:0005886">
    <property type="term" value="C:plasma membrane"/>
    <property type="evidence" value="ECO:0007669"/>
    <property type="project" value="InterPro"/>
</dbReference>
<accession>E8V0W3</accession>
<dbReference type="InterPro" id="IPR018764">
    <property type="entry name" value="RskA_C"/>
</dbReference>
<reference evidence="3 4" key="1">
    <citation type="journal article" date="2012" name="Stand. Genomic Sci.">
        <title>Complete genome sequence of Terriglobus saanensis type strain SP1PR4(T), an Acidobacteria from tundra soil.</title>
        <authorList>
            <person name="Rawat S.R."/>
            <person name="Mannisto M.K."/>
            <person name="Starovoytov V."/>
            <person name="Goodwin L."/>
            <person name="Nolan M."/>
            <person name="Hauser L."/>
            <person name="Land M."/>
            <person name="Davenport K.W."/>
            <person name="Woyke T."/>
            <person name="Haggblom M.M."/>
        </authorList>
    </citation>
    <scope>NUCLEOTIDE SEQUENCE</scope>
    <source>
        <strain evidence="4">ATCC BAA-1853 / DSM 23119 / SP1PR4</strain>
    </source>
</reference>
<feature type="transmembrane region" description="Helical" evidence="1">
    <location>
        <begin position="127"/>
        <end position="152"/>
    </location>
</feature>
<dbReference type="KEGG" id="tsa:AciPR4_1431"/>
<protein>
    <submittedName>
        <fullName evidence="3">Anti-sigma K factor RskA</fullName>
    </submittedName>
</protein>
<evidence type="ECO:0000259" key="2">
    <source>
        <dbReference type="Pfam" id="PF10099"/>
    </source>
</evidence>
<proteinExistence type="predicted"/>
<dbReference type="OrthoDB" id="9806296at2"/>
<dbReference type="RefSeq" id="WP_013567987.1">
    <property type="nucleotide sequence ID" value="NC_014963.1"/>
</dbReference>
<dbReference type="eggNOG" id="COG5343">
    <property type="taxonomic scope" value="Bacteria"/>
</dbReference>
<name>E8V0W3_TERSS</name>
<keyword evidence="1" id="KW-0472">Membrane</keyword>
<evidence type="ECO:0000313" key="3">
    <source>
        <dbReference type="EMBL" id="ADV82254.1"/>
    </source>
</evidence>
<dbReference type="PANTHER" id="PTHR37461:SF1">
    <property type="entry name" value="ANTI-SIGMA-K FACTOR RSKA"/>
    <property type="match status" value="1"/>
</dbReference>
<dbReference type="HOGENOM" id="CLU_075802_1_0_0"/>
<keyword evidence="1" id="KW-1133">Transmembrane helix</keyword>
<organism evidence="3 4">
    <name type="scientific">Terriglobus saanensis (strain ATCC BAA-1853 / DSM 23119 / SP1PR4)</name>
    <dbReference type="NCBI Taxonomy" id="401053"/>
    <lineage>
        <taxon>Bacteria</taxon>
        <taxon>Pseudomonadati</taxon>
        <taxon>Acidobacteriota</taxon>
        <taxon>Terriglobia</taxon>
        <taxon>Terriglobales</taxon>
        <taxon>Acidobacteriaceae</taxon>
        <taxon>Terriglobus</taxon>
    </lineage>
</organism>
<dbReference type="InterPro" id="IPR051474">
    <property type="entry name" value="Anti-sigma-K/W_factor"/>
</dbReference>
<gene>
    <name evidence="3" type="ordered locus">AciPR4_1431</name>
</gene>
<dbReference type="Pfam" id="PF10099">
    <property type="entry name" value="RskA_C"/>
    <property type="match status" value="1"/>
</dbReference>
<dbReference type="EMBL" id="CP002467">
    <property type="protein sequence ID" value="ADV82254.1"/>
    <property type="molecule type" value="Genomic_DNA"/>
</dbReference>
<dbReference type="GO" id="GO:0016989">
    <property type="term" value="F:sigma factor antagonist activity"/>
    <property type="evidence" value="ECO:0007669"/>
    <property type="project" value="TreeGrafter"/>
</dbReference>